<dbReference type="SUPFAM" id="SSF47413">
    <property type="entry name" value="lambda repressor-like DNA-binding domains"/>
    <property type="match status" value="1"/>
</dbReference>
<evidence type="ECO:0008006" key="3">
    <source>
        <dbReference type="Google" id="ProtNLM"/>
    </source>
</evidence>
<keyword evidence="2" id="KW-1185">Reference proteome</keyword>
<organism evidence="1 2">
    <name type="scientific">Breoghania corrubedonensis</name>
    <dbReference type="NCBI Taxonomy" id="665038"/>
    <lineage>
        <taxon>Bacteria</taxon>
        <taxon>Pseudomonadati</taxon>
        <taxon>Pseudomonadota</taxon>
        <taxon>Alphaproteobacteria</taxon>
        <taxon>Hyphomicrobiales</taxon>
        <taxon>Stappiaceae</taxon>
        <taxon>Breoghania</taxon>
    </lineage>
</organism>
<comment type="caution">
    <text evidence="1">The sequence shown here is derived from an EMBL/GenBank/DDBJ whole genome shotgun (WGS) entry which is preliminary data.</text>
</comment>
<dbReference type="InterPro" id="IPR010982">
    <property type="entry name" value="Lambda_DNA-bd_dom_sf"/>
</dbReference>
<dbReference type="GO" id="GO:0003677">
    <property type="term" value="F:DNA binding"/>
    <property type="evidence" value="ECO:0007669"/>
    <property type="project" value="InterPro"/>
</dbReference>
<dbReference type="EMBL" id="QAYG01000015">
    <property type="protein sequence ID" value="PTW53896.1"/>
    <property type="molecule type" value="Genomic_DNA"/>
</dbReference>
<reference evidence="1 2" key="1">
    <citation type="submission" date="2018-04" db="EMBL/GenBank/DDBJ databases">
        <title>Genomic Encyclopedia of Archaeal and Bacterial Type Strains, Phase II (KMG-II): from individual species to whole genera.</title>
        <authorList>
            <person name="Goeker M."/>
        </authorList>
    </citation>
    <scope>NUCLEOTIDE SEQUENCE [LARGE SCALE GENOMIC DNA]</scope>
    <source>
        <strain evidence="1 2">DSM 23382</strain>
    </source>
</reference>
<gene>
    <name evidence="1" type="ORF">C8N35_11516</name>
</gene>
<sequence length="84" mass="8666">MTLPLASRQVLALFVLARRFHAGQTQAAAARLAGVSKRQVSRAESYLAVSEDATARLIAFAGLEPAEISAAGRASACEPGRAAA</sequence>
<name>A0A2T5UQV6_9HYPH</name>
<dbReference type="AlphaFoldDB" id="A0A2T5UQV6"/>
<evidence type="ECO:0000313" key="1">
    <source>
        <dbReference type="EMBL" id="PTW53896.1"/>
    </source>
</evidence>
<protein>
    <recommendedName>
        <fullName evidence="3">Helix-turn-helix protein</fullName>
    </recommendedName>
</protein>
<dbReference type="Proteomes" id="UP000244081">
    <property type="component" value="Unassembled WGS sequence"/>
</dbReference>
<proteinExistence type="predicted"/>
<evidence type="ECO:0000313" key="2">
    <source>
        <dbReference type="Proteomes" id="UP000244081"/>
    </source>
</evidence>
<accession>A0A2T5UQV6</accession>
<dbReference type="RefSeq" id="WP_107992029.1">
    <property type="nucleotide sequence ID" value="NZ_QAYG01000015.1"/>
</dbReference>
<dbReference type="Gene3D" id="1.10.260.40">
    <property type="entry name" value="lambda repressor-like DNA-binding domains"/>
    <property type="match status" value="1"/>
</dbReference>